<dbReference type="EMBL" id="MU006717">
    <property type="protein sequence ID" value="KAF2627444.1"/>
    <property type="molecule type" value="Genomic_DNA"/>
</dbReference>
<name>A0ACB6S2L0_9PLEO</name>
<sequence length="661" mass="74735">MASPPGSKIQDFASPSSPTPAQDRRPSAATAPRLHLDTHLDTHLDEHTQSRSRGRSATSTTATAAQPSIEEVVSPAYSRSSIDTALRRRITRSNTVRHYQSPTRATWEEPGAEPGVDVKDEEAAARFAHLRQQCDITVVDFSAERIQTYELDNDTLQEFVKRPKDDWVECRWVNVNGLDFDVISELTTHKQLHRLAIEDLMTGREQRTKVDWYSDQAFMLLTLSKLVRNPSDDSDSDSDSEDELPRRARSRSRSRAAHHAQKKKRKTWMKQIKHALGLHTGPKQPKDLEHTPDSLEKRNTNLDGASISRVSTSKEGTGGIRTLQRYRGGPNLERILYLEQNSALTSKHLTVSVEQVGIFLCSDNSVISFFEHSANIIESFILKRLNTEDTILRRSADSSMIVQAIIDAIIDLAIPVVAAYEDAMGELELDVLEDPEIHHSQSLYLLTSELSILRNTIQPIISLINALRDHKSDPMQQNWIQHQNSNLATRKTMSSITISPLAHTYLGDVEDHCIMITASLDQMRRAADNLIDLIFNMMGAFQNESMKVLTAVTIFFLPLTFLVGYFGQNFERFDGVQHHSDSFFWIIAVPVMVVTMLVLMSQNIVRKIRRWAGKFKLKRAKLTFGAQEGRNGANVLGLTHEQKKRAKRRQTMYTKGQIGSF</sequence>
<organism evidence="1 2">
    <name type="scientific">Macroventuria anomochaeta</name>
    <dbReference type="NCBI Taxonomy" id="301207"/>
    <lineage>
        <taxon>Eukaryota</taxon>
        <taxon>Fungi</taxon>
        <taxon>Dikarya</taxon>
        <taxon>Ascomycota</taxon>
        <taxon>Pezizomycotina</taxon>
        <taxon>Dothideomycetes</taxon>
        <taxon>Pleosporomycetidae</taxon>
        <taxon>Pleosporales</taxon>
        <taxon>Pleosporineae</taxon>
        <taxon>Didymellaceae</taxon>
        <taxon>Macroventuria</taxon>
    </lineage>
</organism>
<reference evidence="1" key="1">
    <citation type="journal article" date="2020" name="Stud. Mycol.">
        <title>101 Dothideomycetes genomes: a test case for predicting lifestyles and emergence of pathogens.</title>
        <authorList>
            <person name="Haridas S."/>
            <person name="Albert R."/>
            <person name="Binder M."/>
            <person name="Bloem J."/>
            <person name="Labutti K."/>
            <person name="Salamov A."/>
            <person name="Andreopoulos B."/>
            <person name="Baker S."/>
            <person name="Barry K."/>
            <person name="Bills G."/>
            <person name="Bluhm B."/>
            <person name="Cannon C."/>
            <person name="Castanera R."/>
            <person name="Culley D."/>
            <person name="Daum C."/>
            <person name="Ezra D."/>
            <person name="Gonzalez J."/>
            <person name="Henrissat B."/>
            <person name="Kuo A."/>
            <person name="Liang C."/>
            <person name="Lipzen A."/>
            <person name="Lutzoni F."/>
            <person name="Magnuson J."/>
            <person name="Mondo S."/>
            <person name="Nolan M."/>
            <person name="Ohm R."/>
            <person name="Pangilinan J."/>
            <person name="Park H.-J."/>
            <person name="Ramirez L."/>
            <person name="Alfaro M."/>
            <person name="Sun H."/>
            <person name="Tritt A."/>
            <person name="Yoshinaga Y."/>
            <person name="Zwiers L.-H."/>
            <person name="Turgeon B."/>
            <person name="Goodwin S."/>
            <person name="Spatafora J."/>
            <person name="Crous P."/>
            <person name="Grigoriev I."/>
        </authorList>
    </citation>
    <scope>NUCLEOTIDE SEQUENCE</scope>
    <source>
        <strain evidence="1">CBS 525.71</strain>
    </source>
</reference>
<dbReference type="Proteomes" id="UP000799754">
    <property type="component" value="Unassembled WGS sequence"/>
</dbReference>
<keyword evidence="2" id="KW-1185">Reference proteome</keyword>
<protein>
    <submittedName>
        <fullName evidence="1">Uncharacterized protein</fullName>
    </submittedName>
</protein>
<accession>A0ACB6S2L0</accession>
<evidence type="ECO:0000313" key="2">
    <source>
        <dbReference type="Proteomes" id="UP000799754"/>
    </source>
</evidence>
<gene>
    <name evidence="1" type="ORF">BU25DRAFT_65098</name>
</gene>
<proteinExistence type="predicted"/>
<evidence type="ECO:0000313" key="1">
    <source>
        <dbReference type="EMBL" id="KAF2627444.1"/>
    </source>
</evidence>
<comment type="caution">
    <text evidence="1">The sequence shown here is derived from an EMBL/GenBank/DDBJ whole genome shotgun (WGS) entry which is preliminary data.</text>
</comment>